<gene>
    <name evidence="2" type="ORF">NPIL_245681</name>
</gene>
<dbReference type="Proteomes" id="UP000887013">
    <property type="component" value="Unassembled WGS sequence"/>
</dbReference>
<accession>A0A8X6NYA0</accession>
<evidence type="ECO:0000256" key="1">
    <source>
        <dbReference type="SAM" id="MobiDB-lite"/>
    </source>
</evidence>
<reference evidence="2" key="1">
    <citation type="submission" date="2020-08" db="EMBL/GenBank/DDBJ databases">
        <title>Multicomponent nature underlies the extraordinary mechanical properties of spider dragline silk.</title>
        <authorList>
            <person name="Kono N."/>
            <person name="Nakamura H."/>
            <person name="Mori M."/>
            <person name="Yoshida Y."/>
            <person name="Ohtoshi R."/>
            <person name="Malay A.D."/>
            <person name="Moran D.A.P."/>
            <person name="Tomita M."/>
            <person name="Numata K."/>
            <person name="Arakawa K."/>
        </authorList>
    </citation>
    <scope>NUCLEOTIDE SEQUENCE</scope>
</reference>
<evidence type="ECO:0000313" key="2">
    <source>
        <dbReference type="EMBL" id="GFT37227.1"/>
    </source>
</evidence>
<evidence type="ECO:0000313" key="3">
    <source>
        <dbReference type="Proteomes" id="UP000887013"/>
    </source>
</evidence>
<organism evidence="2 3">
    <name type="scientific">Nephila pilipes</name>
    <name type="common">Giant wood spider</name>
    <name type="synonym">Nephila maculata</name>
    <dbReference type="NCBI Taxonomy" id="299642"/>
    <lineage>
        <taxon>Eukaryota</taxon>
        <taxon>Metazoa</taxon>
        <taxon>Ecdysozoa</taxon>
        <taxon>Arthropoda</taxon>
        <taxon>Chelicerata</taxon>
        <taxon>Arachnida</taxon>
        <taxon>Araneae</taxon>
        <taxon>Araneomorphae</taxon>
        <taxon>Entelegynae</taxon>
        <taxon>Araneoidea</taxon>
        <taxon>Nephilidae</taxon>
        <taxon>Nephila</taxon>
    </lineage>
</organism>
<dbReference type="AlphaFoldDB" id="A0A8X6NYA0"/>
<comment type="caution">
    <text evidence="2">The sequence shown here is derived from an EMBL/GenBank/DDBJ whole genome shotgun (WGS) entry which is preliminary data.</text>
</comment>
<feature type="compositionally biased region" description="Basic residues" evidence="1">
    <location>
        <begin position="21"/>
        <end position="38"/>
    </location>
</feature>
<protein>
    <submittedName>
        <fullName evidence="2">Uncharacterized protein</fullName>
    </submittedName>
</protein>
<proteinExistence type="predicted"/>
<keyword evidence="3" id="KW-1185">Reference proteome</keyword>
<name>A0A8X6NYA0_NEPPI</name>
<feature type="region of interest" description="Disordered" evidence="1">
    <location>
        <begin position="18"/>
        <end position="39"/>
    </location>
</feature>
<sequence length="94" mass="11181">MKHFRKILLLVNTEEKGVEKSKRKRKKGRKERKRHKKPSNFVEAICRMRKAGENWRRGWKVLISGFLPIRFLGSLPDHALPDRSIVRIGCLKYK</sequence>
<dbReference type="EMBL" id="BMAW01014051">
    <property type="protein sequence ID" value="GFT37227.1"/>
    <property type="molecule type" value="Genomic_DNA"/>
</dbReference>